<accession>G9B1H4</accession>
<dbReference type="GeneID" id="11536729"/>
<dbReference type="OrthoDB" id="14642at10239"/>
<dbReference type="KEGG" id="vg:11536729"/>
<sequence>MKCNNKYCCFQAFDSCCHESEEGFDNATPNQLDCPSSVRVDLENELYEYEEYIMERYDELIPAYKLELTLFTMKQRMNDKQVDELLRLFSERTNMKISIQMRTLSELVEVKKYISKLERECECYGH</sequence>
<reference evidence="1 2" key="1">
    <citation type="submission" date="2013-01" db="EMBL/GenBank/DDBJ databases">
        <title>Large myovirus of Bacillus.</title>
        <authorList>
            <person name="Klumpp J."/>
            <person name="Beyer W."/>
            <person name="Loessner M.J."/>
        </authorList>
    </citation>
    <scope>NUCLEOTIDE SEQUENCE [LARGE SCALE GENOMIC DNA]</scope>
</reference>
<dbReference type="EMBL" id="HM144387">
    <property type="protein sequence ID" value="ADH03219.1"/>
    <property type="molecule type" value="Genomic_DNA"/>
</dbReference>
<dbReference type="RefSeq" id="YP_004957088.1">
    <property type="nucleotide sequence ID" value="NC_016563.1"/>
</dbReference>
<protein>
    <submittedName>
        <fullName evidence="1">Gp73</fullName>
    </submittedName>
</protein>
<evidence type="ECO:0000313" key="1">
    <source>
        <dbReference type="EMBL" id="ADH03219.1"/>
    </source>
</evidence>
<dbReference type="Proteomes" id="UP000005445">
    <property type="component" value="Segment"/>
</dbReference>
<keyword evidence="2" id="KW-1185">Reference proteome</keyword>
<organism evidence="1 2">
    <name type="scientific">Bacillus phage W.Ph</name>
    <dbReference type="NCBI Taxonomy" id="764595"/>
    <lineage>
        <taxon>Viruses</taxon>
        <taxon>Duplodnaviria</taxon>
        <taxon>Heunggongvirae</taxon>
        <taxon>Uroviricota</taxon>
        <taxon>Caudoviricetes</taxon>
        <taxon>Herelleviridae</taxon>
        <taxon>Bastillevirinae</taxon>
        <taxon>Wphvirus</taxon>
        <taxon>Wphvirus WPh</taxon>
    </lineage>
</organism>
<evidence type="ECO:0000313" key="2">
    <source>
        <dbReference type="Proteomes" id="UP000005445"/>
    </source>
</evidence>
<name>G9B1H4_9CAUD</name>
<proteinExistence type="predicted"/>